<keyword evidence="11" id="KW-1185">Reference proteome</keyword>
<keyword evidence="3" id="KW-0479">Metal-binding</keyword>
<dbReference type="InterPro" id="IPR047546">
    <property type="entry name" value="Rcat_RBR_RNF216"/>
</dbReference>
<dbReference type="RefSeq" id="NP_001108292.1">
    <property type="nucleotide sequence ID" value="NM_001114820.1"/>
</dbReference>
<dbReference type="InterPro" id="IPR044066">
    <property type="entry name" value="TRIAD_supradom"/>
</dbReference>
<evidence type="ECO:0000256" key="8">
    <source>
        <dbReference type="SAM" id="MobiDB-lite"/>
    </source>
</evidence>
<dbReference type="OrthoDB" id="10009520at2759"/>
<dbReference type="InterPro" id="IPR058758">
    <property type="entry name" value="UBA_RNF216"/>
</dbReference>
<evidence type="ECO:0000256" key="1">
    <source>
        <dbReference type="ARBA" id="ARBA00004906"/>
    </source>
</evidence>
<dbReference type="IntAct" id="A9UMN3">
    <property type="interactions" value="1"/>
</dbReference>
<dbReference type="InterPro" id="IPR047545">
    <property type="entry name" value="BRcat_RBR_RNF216"/>
</dbReference>
<dbReference type="AlphaFoldDB" id="A9UMN3"/>
<dbReference type="InterPro" id="IPR051628">
    <property type="entry name" value="LUBAC_E3_Ligases"/>
</dbReference>
<evidence type="ECO:0000259" key="9">
    <source>
        <dbReference type="PROSITE" id="PS51873"/>
    </source>
</evidence>
<dbReference type="EMBL" id="BC157726">
    <property type="protein sequence ID" value="AAI57727.1"/>
    <property type="molecule type" value="mRNA"/>
</dbReference>
<dbReference type="Pfam" id="PF26112">
    <property type="entry name" value="UBA_RNF216"/>
    <property type="match status" value="1"/>
</dbReference>
<evidence type="ECO:0000313" key="10">
    <source>
        <dbReference type="EMBL" id="AAI57727.1"/>
    </source>
</evidence>
<evidence type="ECO:0000256" key="4">
    <source>
        <dbReference type="ARBA" id="ARBA00022737"/>
    </source>
</evidence>
<evidence type="ECO:0000256" key="7">
    <source>
        <dbReference type="ARBA" id="ARBA00022833"/>
    </source>
</evidence>
<dbReference type="Bgee" id="100137689">
    <property type="expression patterns" value="Expressed in testis and 19 other cell types or tissues"/>
</dbReference>
<dbReference type="Xenbase" id="XB-GENE-1014327">
    <property type="gene designation" value="rnf216.L"/>
</dbReference>
<feature type="compositionally biased region" description="Basic and acidic residues" evidence="8">
    <location>
        <begin position="16"/>
        <end position="26"/>
    </location>
</feature>
<reference evidence="12" key="3">
    <citation type="submission" date="2025-04" db="UniProtKB">
        <authorList>
            <consortium name="RefSeq"/>
        </authorList>
    </citation>
    <scope>IDENTIFICATION</scope>
</reference>
<dbReference type="CDD" id="cd20353">
    <property type="entry name" value="Rcat_RBR_RNF216"/>
    <property type="match status" value="1"/>
</dbReference>
<dbReference type="AGR" id="Xenbase:XB-GENE-1014327"/>
<reference evidence="12" key="1">
    <citation type="journal article" date="2002" name="Dev. Dyn.">
        <title>Genetic and genomic tools for Xenopus research: The NIH Xenopus initiative.</title>
        <authorList>
            <person name="Klein S.L."/>
            <person name="Strausberg R.L."/>
            <person name="Wagner L."/>
            <person name="Pontius J."/>
            <person name="Clifton S.W."/>
            <person name="Richardson P."/>
        </authorList>
    </citation>
    <scope>NUCLEOTIDE SEQUENCE</scope>
</reference>
<dbReference type="CDD" id="cd16630">
    <property type="entry name" value="RING-HC_RBR_RNF216"/>
    <property type="match status" value="1"/>
</dbReference>
<reference evidence="10" key="2">
    <citation type="submission" date="2007-12" db="EMBL/GenBank/DDBJ databases">
        <authorList>
            <consortium name="NIH - Xenopus Gene Collection (XGC) project"/>
        </authorList>
    </citation>
    <scope>NUCLEOTIDE SEQUENCE [LARGE SCALE MRNA]</scope>
    <source>
        <tissue evidence="10">Testis</tissue>
    </source>
</reference>
<dbReference type="GeneID" id="100137689"/>
<feature type="region of interest" description="Disordered" evidence="8">
    <location>
        <begin position="229"/>
        <end position="278"/>
    </location>
</feature>
<dbReference type="InterPro" id="IPR047544">
    <property type="entry name" value="RING-HC_RBR_RNF216"/>
</dbReference>
<organism evidence="10">
    <name type="scientific">Xenopus laevis</name>
    <name type="common">African clawed frog</name>
    <dbReference type="NCBI Taxonomy" id="8355"/>
    <lineage>
        <taxon>Eukaryota</taxon>
        <taxon>Metazoa</taxon>
        <taxon>Chordata</taxon>
        <taxon>Craniata</taxon>
        <taxon>Vertebrata</taxon>
        <taxon>Euteleostomi</taxon>
        <taxon>Amphibia</taxon>
        <taxon>Batrachia</taxon>
        <taxon>Anura</taxon>
        <taxon>Pipoidea</taxon>
        <taxon>Pipidae</taxon>
        <taxon>Xenopodinae</taxon>
        <taxon>Xenopus</taxon>
        <taxon>Xenopus</taxon>
    </lineage>
</organism>
<evidence type="ECO:0000313" key="13">
    <source>
        <dbReference type="Xenbase" id="XB-GENE-1014327"/>
    </source>
</evidence>
<dbReference type="Pfam" id="PF26200">
    <property type="entry name" value="Rcat_RNF216"/>
    <property type="match status" value="1"/>
</dbReference>
<feature type="region of interest" description="Disordered" evidence="8">
    <location>
        <begin position="755"/>
        <end position="788"/>
    </location>
</feature>
<dbReference type="KEGG" id="xla:100137689"/>
<feature type="region of interest" description="Disordered" evidence="8">
    <location>
        <begin position="65"/>
        <end position="133"/>
    </location>
</feature>
<sequence>MEERDEMAGINPLYHRGKDWDTHRNDAPVTISDDSDDDLSFVLCKPAQDYEEEEEDDDVVILEDRQQKHTRPGLIRPAAAWHSGDPSVSGSRRPLCRKSLHSQLSRNNEKAESKGERHHVGRTLLNNRVPDQDQDLHLTATKSDSSGPSVNNETITHRSVGKHVELVPGVVLPSVLKNSLSEHPFRHSVLQEGLSRNCHASLQKNPSVRNKDVQDDFLGPAFLRTQPAEDGIPGPLSPPIAHPPDTQEAGQGTHTANDLPKQAQGPTELRPGDLPDQGAAGLDYELISDLIKETEARFPDVEQGYVKGLILSKQCYDLNVICNTLLEDPDYPKRDGLTVLNKSSCLLTSLEEPKMTKVDYFNFSQLAPLDQRCLIQAADLLMADFKMLSSQDIKWALHELKGHYAITRKAFSDAIKHWQELSPDPSGKRKKRKEMNQFSYIDFKFEQGNVTIEKRMFFLENKRRHYKTYDRNSLLPAVREELEFFEQKMKEMAEHADFLLALQVNEEQYEQDGQMIECRCCYGSFAFEELTQCADGHLFCKECLIKYAQEAAFGSGRPKLMCMEGACTCEFPTSEVEKVLPENILQKYYERKAEEDISAACADQLVRCPSCSFPALLDKDVDRFSCPNPHCRKETCKKCQKLWKEHVNLTCEELAESDDVNYRTFIEEKMTAACVRKCHVCATELIKAEGCNRLSCRCGAQICYLCRAPINGYDHFCQHPHSPGAPCRECTRCSLWTDPSQDDERLIQEIQREAENEQKNRKGEKAVKRIGPPIQKTPSKSARIEPMPRERPLNQPPIPPFLMHPAYPLAPIQPLYNNFPLNLRAQHAPYVPPLANIRLNYNVPPLDLDIEPNLPMHFGPQPRRE</sequence>
<protein>
    <submittedName>
        <fullName evidence="10">LOC100137689 protein</fullName>
    </submittedName>
    <submittedName>
        <fullName evidence="12">Ring finger protein 216 L homeolog</fullName>
    </submittedName>
</protein>
<accession>A9UMN3</accession>
<keyword evidence="2" id="KW-0808">Transferase</keyword>
<dbReference type="CTD" id="100137689"/>
<dbReference type="GO" id="GO:0016740">
    <property type="term" value="F:transferase activity"/>
    <property type="evidence" value="ECO:0007669"/>
    <property type="project" value="UniProtKB-KW"/>
</dbReference>
<name>A9UMN3_XENLA</name>
<keyword evidence="5" id="KW-0863">Zinc-finger</keyword>
<comment type="pathway">
    <text evidence="1">Protein modification; protein ubiquitination.</text>
</comment>
<evidence type="ECO:0000313" key="11">
    <source>
        <dbReference type="Proteomes" id="UP000186698"/>
    </source>
</evidence>
<evidence type="ECO:0000313" key="12">
    <source>
        <dbReference type="RefSeq" id="NP_001108292.1"/>
    </source>
</evidence>
<dbReference type="GO" id="GO:0008270">
    <property type="term" value="F:zinc ion binding"/>
    <property type="evidence" value="ECO:0007669"/>
    <property type="project" value="UniProtKB-KW"/>
</dbReference>
<evidence type="ECO:0000256" key="5">
    <source>
        <dbReference type="ARBA" id="ARBA00022771"/>
    </source>
</evidence>
<dbReference type="Proteomes" id="UP000186698">
    <property type="component" value="Chromosome 9_10L"/>
</dbReference>
<dbReference type="CDD" id="cd20339">
    <property type="entry name" value="BRcat_RBR_RNF216"/>
    <property type="match status" value="1"/>
</dbReference>
<feature type="region of interest" description="Disordered" evidence="8">
    <location>
        <begin position="1"/>
        <end position="40"/>
    </location>
</feature>
<evidence type="ECO:0000256" key="6">
    <source>
        <dbReference type="ARBA" id="ARBA00022786"/>
    </source>
</evidence>
<keyword evidence="6" id="KW-0833">Ubl conjugation pathway</keyword>
<evidence type="ECO:0000256" key="3">
    <source>
        <dbReference type="ARBA" id="ARBA00022723"/>
    </source>
</evidence>
<dbReference type="SUPFAM" id="SSF57850">
    <property type="entry name" value="RING/U-box"/>
    <property type="match status" value="3"/>
</dbReference>
<dbReference type="PROSITE" id="PS51873">
    <property type="entry name" value="TRIAD"/>
    <property type="match status" value="1"/>
</dbReference>
<dbReference type="PANTHER" id="PTHR22770">
    <property type="entry name" value="UBIQUITIN CONJUGATING ENZYME 7 INTERACTING PROTEIN-RELATED"/>
    <property type="match status" value="1"/>
</dbReference>
<feature type="domain" description="RING-type" evidence="9">
    <location>
        <begin position="514"/>
        <end position="725"/>
    </location>
</feature>
<gene>
    <name evidence="12 13" type="primary">rnf216.L</name>
    <name evidence="10" type="synonym">LOC100137689</name>
    <name evidence="12" type="synonym">rnf216</name>
    <name evidence="12" type="synonym">triad3</name>
</gene>
<feature type="compositionally biased region" description="Basic and acidic residues" evidence="8">
    <location>
        <begin position="755"/>
        <end position="767"/>
    </location>
</feature>
<dbReference type="Gene3D" id="1.20.120.1750">
    <property type="match status" value="1"/>
</dbReference>
<dbReference type="PANTHER" id="PTHR22770:SF47">
    <property type="entry name" value="E3 UBIQUITIN-PROTEIN LIGASE RNF216"/>
    <property type="match status" value="1"/>
</dbReference>
<evidence type="ECO:0000256" key="2">
    <source>
        <dbReference type="ARBA" id="ARBA00022679"/>
    </source>
</evidence>
<dbReference type="Pfam" id="PF26191">
    <property type="entry name" value="RING-HC_RBR_RNF216"/>
    <property type="match status" value="1"/>
</dbReference>
<proteinExistence type="evidence at transcript level"/>
<keyword evidence="4" id="KW-0677">Repeat</keyword>
<keyword evidence="7" id="KW-0862">Zinc</keyword>